<dbReference type="EMBL" id="JAYMYQ010000007">
    <property type="protein sequence ID" value="KAK7321314.1"/>
    <property type="molecule type" value="Genomic_DNA"/>
</dbReference>
<evidence type="ECO:0000313" key="2">
    <source>
        <dbReference type="Proteomes" id="UP001367508"/>
    </source>
</evidence>
<sequence>MNPTTVQQMLAIVVIEKQCLRLAIMRDKSKRRLQSRKQRYPRKHMKPPNNPISFFTTVLRLNLSNFFLCPSSLAT</sequence>
<protein>
    <submittedName>
        <fullName evidence="1">Uncharacterized protein</fullName>
    </submittedName>
</protein>
<proteinExistence type="predicted"/>
<reference evidence="1 2" key="1">
    <citation type="submission" date="2024-01" db="EMBL/GenBank/DDBJ databases">
        <title>The genomes of 5 underutilized Papilionoideae crops provide insights into root nodulation and disease resistanc.</title>
        <authorList>
            <person name="Jiang F."/>
        </authorList>
    </citation>
    <scope>NUCLEOTIDE SEQUENCE [LARGE SCALE GENOMIC DNA]</scope>
    <source>
        <strain evidence="1">LVBAO_FW01</strain>
        <tissue evidence="1">Leaves</tissue>
    </source>
</reference>
<evidence type="ECO:0000313" key="1">
    <source>
        <dbReference type="EMBL" id="KAK7321314.1"/>
    </source>
</evidence>
<organism evidence="1 2">
    <name type="scientific">Canavalia gladiata</name>
    <name type="common">Sword bean</name>
    <name type="synonym">Dolichos gladiatus</name>
    <dbReference type="NCBI Taxonomy" id="3824"/>
    <lineage>
        <taxon>Eukaryota</taxon>
        <taxon>Viridiplantae</taxon>
        <taxon>Streptophyta</taxon>
        <taxon>Embryophyta</taxon>
        <taxon>Tracheophyta</taxon>
        <taxon>Spermatophyta</taxon>
        <taxon>Magnoliopsida</taxon>
        <taxon>eudicotyledons</taxon>
        <taxon>Gunneridae</taxon>
        <taxon>Pentapetalae</taxon>
        <taxon>rosids</taxon>
        <taxon>fabids</taxon>
        <taxon>Fabales</taxon>
        <taxon>Fabaceae</taxon>
        <taxon>Papilionoideae</taxon>
        <taxon>50 kb inversion clade</taxon>
        <taxon>NPAAA clade</taxon>
        <taxon>indigoferoid/millettioid clade</taxon>
        <taxon>Phaseoleae</taxon>
        <taxon>Canavalia</taxon>
    </lineage>
</organism>
<dbReference type="Proteomes" id="UP001367508">
    <property type="component" value="Unassembled WGS sequence"/>
</dbReference>
<name>A0AAN9KQ03_CANGL</name>
<gene>
    <name evidence="1" type="ORF">VNO77_31830</name>
</gene>
<dbReference type="AlphaFoldDB" id="A0AAN9KQ03"/>
<keyword evidence="2" id="KW-1185">Reference proteome</keyword>
<accession>A0AAN9KQ03</accession>
<comment type="caution">
    <text evidence="1">The sequence shown here is derived from an EMBL/GenBank/DDBJ whole genome shotgun (WGS) entry which is preliminary data.</text>
</comment>